<protein>
    <submittedName>
        <fullName evidence="2">Uncharacterized protein</fullName>
    </submittedName>
</protein>
<reference evidence="2" key="1">
    <citation type="submission" date="2022-12" db="EMBL/GenBank/DDBJ databases">
        <title>Draft genome assemblies for two species of Escallonia (Escalloniales).</title>
        <authorList>
            <person name="Chanderbali A."/>
            <person name="Dervinis C."/>
            <person name="Anghel I."/>
            <person name="Soltis D."/>
            <person name="Soltis P."/>
            <person name="Zapata F."/>
        </authorList>
    </citation>
    <scope>NUCLEOTIDE SEQUENCE</scope>
    <source>
        <strain evidence="2">UCBG92.1500</strain>
        <tissue evidence="2">Leaf</tissue>
    </source>
</reference>
<dbReference type="AlphaFoldDB" id="A0AA88U619"/>
<evidence type="ECO:0000256" key="1">
    <source>
        <dbReference type="SAM" id="MobiDB-lite"/>
    </source>
</evidence>
<organism evidence="2 3">
    <name type="scientific">Escallonia rubra</name>
    <dbReference type="NCBI Taxonomy" id="112253"/>
    <lineage>
        <taxon>Eukaryota</taxon>
        <taxon>Viridiplantae</taxon>
        <taxon>Streptophyta</taxon>
        <taxon>Embryophyta</taxon>
        <taxon>Tracheophyta</taxon>
        <taxon>Spermatophyta</taxon>
        <taxon>Magnoliopsida</taxon>
        <taxon>eudicotyledons</taxon>
        <taxon>Gunneridae</taxon>
        <taxon>Pentapetalae</taxon>
        <taxon>asterids</taxon>
        <taxon>campanulids</taxon>
        <taxon>Escalloniales</taxon>
        <taxon>Escalloniaceae</taxon>
        <taxon>Escallonia</taxon>
    </lineage>
</organism>
<dbReference type="GO" id="GO:0005739">
    <property type="term" value="C:mitochondrion"/>
    <property type="evidence" value="ECO:0007669"/>
    <property type="project" value="TreeGrafter"/>
</dbReference>
<evidence type="ECO:0000313" key="3">
    <source>
        <dbReference type="Proteomes" id="UP001187471"/>
    </source>
</evidence>
<comment type="caution">
    <text evidence="2">The sequence shown here is derived from an EMBL/GenBank/DDBJ whole genome shotgun (WGS) entry which is preliminary data.</text>
</comment>
<keyword evidence="3" id="KW-1185">Reference proteome</keyword>
<dbReference type="EMBL" id="JAVXUO010002757">
    <property type="protein sequence ID" value="KAK2970066.1"/>
    <property type="molecule type" value="Genomic_DNA"/>
</dbReference>
<dbReference type="InterPro" id="IPR004926">
    <property type="entry name" value="LEA_3a"/>
</dbReference>
<dbReference type="PANTHER" id="PTHR33509:SF5">
    <property type="entry name" value="PROTEIN SENESCENCE-ASSOCIATED GENE 21, MITOCHONDRIAL"/>
    <property type="match status" value="1"/>
</dbReference>
<sequence>MALNYYYCYYYYYCCHFRSLLQQFQSLLHPLPRRQKLGGRRFCSAAESLSEHSLMADKLIRERPVVVLLNLSVKLLHPANPDEEVGEVSVRLVPYLLLHTVPKPVVAVLSPQLVYGPEVGLRDELHLGEEDVAALHGPLAGEGDEEAAGLFVGFSEVRIFEVEGLVGEVAVVEEEEESENVMEEREVGLVVVLRHFRKQGVVGTSYRPIVWNSAQISDTLKPLKEQNDRSYEEPNDRTSNAYTPWVPDPVTGYYRPENQAKELDAAELRELLLKHKIIRH</sequence>
<dbReference type="GO" id="GO:0006950">
    <property type="term" value="P:response to stress"/>
    <property type="evidence" value="ECO:0007669"/>
    <property type="project" value="TreeGrafter"/>
</dbReference>
<gene>
    <name evidence="2" type="ORF">RJ640_006539</name>
</gene>
<name>A0AA88U619_9ASTE</name>
<feature type="compositionally biased region" description="Basic and acidic residues" evidence="1">
    <location>
        <begin position="222"/>
        <end position="236"/>
    </location>
</feature>
<evidence type="ECO:0000313" key="2">
    <source>
        <dbReference type="EMBL" id="KAK2970066.1"/>
    </source>
</evidence>
<dbReference type="Pfam" id="PF03242">
    <property type="entry name" value="LEA_3a"/>
    <property type="match status" value="1"/>
</dbReference>
<dbReference type="Proteomes" id="UP001187471">
    <property type="component" value="Unassembled WGS sequence"/>
</dbReference>
<accession>A0AA88U619</accession>
<feature type="region of interest" description="Disordered" evidence="1">
    <location>
        <begin position="222"/>
        <end position="244"/>
    </location>
</feature>
<dbReference type="PANTHER" id="PTHR33509">
    <property type="entry name" value="LATE EMBRYOGENIS ABUNDANT PROTEIN 2-RELATED"/>
    <property type="match status" value="1"/>
</dbReference>
<proteinExistence type="predicted"/>